<gene>
    <name evidence="1" type="ORF">GTGU_02120</name>
</gene>
<proteinExistence type="predicted"/>
<evidence type="ECO:0008006" key="3">
    <source>
        <dbReference type="Google" id="ProtNLM"/>
    </source>
</evidence>
<organism evidence="1 2">
    <name type="scientific">Trabulsiella guamensis ATCC 49490</name>
    <dbReference type="NCBI Taxonomy" id="1005994"/>
    <lineage>
        <taxon>Bacteria</taxon>
        <taxon>Pseudomonadati</taxon>
        <taxon>Pseudomonadota</taxon>
        <taxon>Gammaproteobacteria</taxon>
        <taxon>Enterobacterales</taxon>
        <taxon>Enterobacteriaceae</taxon>
        <taxon>Trabulsiella</taxon>
    </lineage>
</organism>
<reference evidence="2" key="1">
    <citation type="submission" date="2014-05" db="EMBL/GenBank/DDBJ databases">
        <title>ATOL: Assembling a taxonomically balanced genome-scale reconstruction of the evolutionary history of the Enterobacteriaceae.</title>
        <authorList>
            <person name="Plunkett G. III"/>
            <person name="Neeno-Eckwall E.C."/>
            <person name="Glasner J.D."/>
            <person name="Perna N.T."/>
        </authorList>
    </citation>
    <scope>NUCLEOTIDE SEQUENCE [LARGE SCALE GENOMIC DNA]</scope>
    <source>
        <strain evidence="2">ATCC 49490</strain>
    </source>
</reference>
<evidence type="ECO:0000313" key="2">
    <source>
        <dbReference type="Proteomes" id="UP000028630"/>
    </source>
</evidence>
<dbReference type="EMBL" id="JMTB01000070">
    <property type="protein sequence ID" value="KFC07081.1"/>
    <property type="molecule type" value="Genomic_DNA"/>
</dbReference>
<accession>A0A085AA36</accession>
<dbReference type="RefSeq" id="WP_038156454.1">
    <property type="nucleotide sequence ID" value="NZ_JMTB01000070.1"/>
</dbReference>
<dbReference type="Proteomes" id="UP000028630">
    <property type="component" value="Unassembled WGS sequence"/>
</dbReference>
<dbReference type="OrthoDB" id="5124853at2"/>
<evidence type="ECO:0000313" key="1">
    <source>
        <dbReference type="EMBL" id="KFC07081.1"/>
    </source>
</evidence>
<dbReference type="eggNOG" id="COG3905">
    <property type="taxonomic scope" value="Bacteria"/>
</dbReference>
<name>A0A085AA36_9ENTR</name>
<keyword evidence="2" id="KW-1185">Reference proteome</keyword>
<protein>
    <recommendedName>
        <fullName evidence="3">Antitoxin of toxin-antitoxin stability system</fullName>
    </recommendedName>
</protein>
<comment type="caution">
    <text evidence="1">The sequence shown here is derived from an EMBL/GenBank/DDBJ whole genome shotgun (WGS) entry which is preliminary data.</text>
</comment>
<dbReference type="AlphaFoldDB" id="A0A085AA36"/>
<sequence length="95" mass="10816">MATKAVFTMKLEPELRDSFMAEAAAEDRPAAQVIRELMRGYIEQRKKLRDHDAYLQRKVEVARQSVQAGRGRTNHEIEAAFALRRAQYAKGHSGS</sequence>